<keyword evidence="3" id="KW-1185">Reference proteome</keyword>
<feature type="compositionally biased region" description="Polar residues" evidence="1">
    <location>
        <begin position="45"/>
        <end position="60"/>
    </location>
</feature>
<protein>
    <submittedName>
        <fullName evidence="2">Uncharacterized protein</fullName>
    </submittedName>
</protein>
<accession>A0A8H7PHC8</accession>
<name>A0A8H7PHC8_MORIS</name>
<dbReference type="AlphaFoldDB" id="A0A8H7PHC8"/>
<dbReference type="EMBL" id="JAEPQZ010000014">
    <property type="protein sequence ID" value="KAG2173865.1"/>
    <property type="molecule type" value="Genomic_DNA"/>
</dbReference>
<feature type="region of interest" description="Disordered" evidence="1">
    <location>
        <begin position="1"/>
        <end position="66"/>
    </location>
</feature>
<feature type="compositionally biased region" description="Basic and acidic residues" evidence="1">
    <location>
        <begin position="9"/>
        <end position="32"/>
    </location>
</feature>
<reference evidence="2" key="1">
    <citation type="submission" date="2020-12" db="EMBL/GenBank/DDBJ databases">
        <title>Metabolic potential, ecology and presence of endohyphal bacteria is reflected in genomic diversity of Mucoromycotina.</title>
        <authorList>
            <person name="Muszewska A."/>
            <person name="Okrasinska A."/>
            <person name="Steczkiewicz K."/>
            <person name="Drgas O."/>
            <person name="Orlowska M."/>
            <person name="Perlinska-Lenart U."/>
            <person name="Aleksandrzak-Piekarczyk T."/>
            <person name="Szatraj K."/>
            <person name="Zielenkiewicz U."/>
            <person name="Pilsyk S."/>
            <person name="Malc E."/>
            <person name="Mieczkowski P."/>
            <person name="Kruszewska J.S."/>
            <person name="Biernat P."/>
            <person name="Pawlowska J."/>
        </authorList>
    </citation>
    <scope>NUCLEOTIDE SEQUENCE</scope>
    <source>
        <strain evidence="2">WA0000067209</strain>
    </source>
</reference>
<feature type="compositionally biased region" description="Polar residues" evidence="1">
    <location>
        <begin position="172"/>
        <end position="193"/>
    </location>
</feature>
<comment type="caution">
    <text evidence="2">The sequence shown here is derived from an EMBL/GenBank/DDBJ whole genome shotgun (WGS) entry which is preliminary data.</text>
</comment>
<proteinExistence type="predicted"/>
<organism evidence="2 3">
    <name type="scientific">Mortierella isabellina</name>
    <name type="common">Filamentous fungus</name>
    <name type="synonym">Umbelopsis isabellina</name>
    <dbReference type="NCBI Taxonomy" id="91625"/>
    <lineage>
        <taxon>Eukaryota</taxon>
        <taxon>Fungi</taxon>
        <taxon>Fungi incertae sedis</taxon>
        <taxon>Mucoromycota</taxon>
        <taxon>Mucoromycotina</taxon>
        <taxon>Umbelopsidomycetes</taxon>
        <taxon>Umbelopsidales</taxon>
        <taxon>Umbelopsidaceae</taxon>
        <taxon>Umbelopsis</taxon>
    </lineage>
</organism>
<dbReference type="Proteomes" id="UP000654370">
    <property type="component" value="Unassembled WGS sequence"/>
</dbReference>
<evidence type="ECO:0000256" key="1">
    <source>
        <dbReference type="SAM" id="MobiDB-lite"/>
    </source>
</evidence>
<evidence type="ECO:0000313" key="2">
    <source>
        <dbReference type="EMBL" id="KAG2173865.1"/>
    </source>
</evidence>
<dbReference type="OrthoDB" id="2385651at2759"/>
<sequence length="380" mass="43184">MSDSTSPSVKERAAAIERRLSSTADNARHTSVDRPWTSRLHHTPNSRFSLRKASPTSSAFRPQRPTRIFSKEIERAALQPRRTITKHHNGDKGLDNMKSISDIRGSIRSLRQRLDSTLIHDEPSTDMFSAANLEEHNTNAESSSLPFAKRHFEESAEDSMSKMSNSAPFRHLSTMSSLDTPSKSMYSTKSITSPPLRPNGSSRDIDQDQLGVIYAQYLQAVYKASQGSRQFERKQAVAEERIRRLTDELDRRQYELNVFEGKIRMATEINKIDELLRAQKENLVTTACSLAKFQSPVNLYMEKMDKASLIVSLEDPMWEELDHLNARVMECNSMLRDLEKTPAQQEQQASPFLQAMQTTCTALKQEIDLLCDCKQLLAQS</sequence>
<evidence type="ECO:0000313" key="3">
    <source>
        <dbReference type="Proteomes" id="UP000654370"/>
    </source>
</evidence>
<gene>
    <name evidence="2" type="ORF">INT43_005285</name>
</gene>
<feature type="region of interest" description="Disordered" evidence="1">
    <location>
        <begin position="172"/>
        <end position="203"/>
    </location>
</feature>